<sequence>MRLIRHSRAARREAGLRGKSAVNPGSRLFHFQDNAWQMKVVLPMTAPRFKNNRWELNEDQSLWAVRTRRRAPLNLLGGWDLRVEYQSSLVWVNETKASQVRLSCGREPSTESDGERNAGPFTTCRPQWLKILGEDPLLKKLPLVKELGATVICPPAQRNFLSSRASFGTFSGPQSIGLARRPGAGNGRPISTGIERVSFVSVKNTVSQPI</sequence>
<keyword evidence="2" id="KW-1185">Reference proteome</keyword>
<dbReference type="AlphaFoldDB" id="A0AAD6S547"/>
<organism evidence="1 2">
    <name type="scientific">Mycena alexandri</name>
    <dbReference type="NCBI Taxonomy" id="1745969"/>
    <lineage>
        <taxon>Eukaryota</taxon>
        <taxon>Fungi</taxon>
        <taxon>Dikarya</taxon>
        <taxon>Basidiomycota</taxon>
        <taxon>Agaricomycotina</taxon>
        <taxon>Agaricomycetes</taxon>
        <taxon>Agaricomycetidae</taxon>
        <taxon>Agaricales</taxon>
        <taxon>Marasmiineae</taxon>
        <taxon>Mycenaceae</taxon>
        <taxon>Mycena</taxon>
    </lineage>
</organism>
<reference evidence="1" key="1">
    <citation type="submission" date="2023-03" db="EMBL/GenBank/DDBJ databases">
        <title>Massive genome expansion in bonnet fungi (Mycena s.s.) driven by repeated elements and novel gene families across ecological guilds.</title>
        <authorList>
            <consortium name="Lawrence Berkeley National Laboratory"/>
            <person name="Harder C.B."/>
            <person name="Miyauchi S."/>
            <person name="Viragh M."/>
            <person name="Kuo A."/>
            <person name="Thoen E."/>
            <person name="Andreopoulos B."/>
            <person name="Lu D."/>
            <person name="Skrede I."/>
            <person name="Drula E."/>
            <person name="Henrissat B."/>
            <person name="Morin E."/>
            <person name="Kohler A."/>
            <person name="Barry K."/>
            <person name="LaButti K."/>
            <person name="Morin E."/>
            <person name="Salamov A."/>
            <person name="Lipzen A."/>
            <person name="Mereny Z."/>
            <person name="Hegedus B."/>
            <person name="Baldrian P."/>
            <person name="Stursova M."/>
            <person name="Weitz H."/>
            <person name="Taylor A."/>
            <person name="Grigoriev I.V."/>
            <person name="Nagy L.G."/>
            <person name="Martin F."/>
            <person name="Kauserud H."/>
        </authorList>
    </citation>
    <scope>NUCLEOTIDE SEQUENCE</scope>
    <source>
        <strain evidence="1">CBHHK200</strain>
    </source>
</reference>
<name>A0AAD6S547_9AGAR</name>
<protein>
    <submittedName>
        <fullName evidence="1">Uncharacterized protein</fullName>
    </submittedName>
</protein>
<feature type="non-terminal residue" evidence="1">
    <location>
        <position position="1"/>
    </location>
</feature>
<dbReference type="Proteomes" id="UP001218188">
    <property type="component" value="Unassembled WGS sequence"/>
</dbReference>
<gene>
    <name evidence="1" type="ORF">C8F04DRAFT_1198017</name>
</gene>
<dbReference type="EMBL" id="JARJCM010000305">
    <property type="protein sequence ID" value="KAJ7019137.1"/>
    <property type="molecule type" value="Genomic_DNA"/>
</dbReference>
<comment type="caution">
    <text evidence="1">The sequence shown here is derived from an EMBL/GenBank/DDBJ whole genome shotgun (WGS) entry which is preliminary data.</text>
</comment>
<evidence type="ECO:0000313" key="2">
    <source>
        <dbReference type="Proteomes" id="UP001218188"/>
    </source>
</evidence>
<evidence type="ECO:0000313" key="1">
    <source>
        <dbReference type="EMBL" id="KAJ7019137.1"/>
    </source>
</evidence>
<accession>A0AAD6S547</accession>
<proteinExistence type="predicted"/>